<keyword evidence="2" id="KW-1185">Reference proteome</keyword>
<proteinExistence type="predicted"/>
<dbReference type="KEGG" id="btu:BT0_P15"/>
<dbReference type="EMBL" id="CP019362">
    <property type="protein sequence ID" value="ASJ27603.1"/>
    <property type="molecule type" value="Genomic_DNA"/>
</dbReference>
<evidence type="ECO:0000313" key="1">
    <source>
        <dbReference type="EMBL" id="ASJ27603.1"/>
    </source>
</evidence>
<name>A0ABF7QZP8_BORT9</name>
<protein>
    <submittedName>
        <fullName evidence="1">Uncharacterized protein</fullName>
    </submittedName>
</protein>
<dbReference type="RefSeq" id="WP_088895068.1">
    <property type="nucleotide sequence ID" value="NZ_CP019362.1"/>
</dbReference>
<dbReference type="InterPro" id="IPR008510">
    <property type="entry name" value="DUF792_BOR_spp"/>
</dbReference>
<accession>A0ABF7QZP8</accession>
<geneLocation type="plasmid" evidence="1 2">
    <name>cp31</name>
</geneLocation>
<dbReference type="Pfam" id="PF05632">
    <property type="entry name" value="DUF792"/>
    <property type="match status" value="1"/>
</dbReference>
<reference evidence="1 2" key="1">
    <citation type="submission" date="2017-01" db="EMBL/GenBank/DDBJ databases">
        <title>Reassembled and rearranged: the organization and evolution of antigen-encoding plasmids in two relapsing fever Borrelia species.</title>
        <authorList>
            <person name="Barbour A.G."/>
            <person name="Dai Q."/>
            <person name="Miller S.C."/>
            <person name="Porcella S.F."/>
            <person name="Schwan T.G."/>
            <person name="Lopez J.E."/>
        </authorList>
    </citation>
    <scope>NUCLEOTIDE SEQUENCE [LARGE SCALE GENOMIC DNA]</scope>
    <source>
        <strain evidence="1 2">91E135</strain>
        <plasmid evidence="1 2">cp31</plasmid>
    </source>
</reference>
<sequence length="211" mass="23887">MISQFTTDFTHKYKDTAPLKAILDPLNLTPSQITNILKETFNEISTLFMSYNFLSLCPRMDFKGLGYVPQGFFILPKSELISTTYTTTCSKHPVIDYYTRKSEYVSYNPTFTGEVITLNNAVLTSAYKELVNFSTNTAFGKLIFPHTSNLAKQQLVNRVEESVPFSLYSPTLGFRSIVAITSLTLKDTVYLDEVEISLTLEVLKTFNVYKG</sequence>
<evidence type="ECO:0000313" key="2">
    <source>
        <dbReference type="Proteomes" id="UP000001205"/>
    </source>
</evidence>
<dbReference type="Proteomes" id="UP000001205">
    <property type="component" value="Plasmid cp31"/>
</dbReference>
<keyword evidence="1" id="KW-0614">Plasmid</keyword>
<organism evidence="1 2">
    <name type="scientific">Borrelia turicatae (strain 91E135)</name>
    <dbReference type="NCBI Taxonomy" id="314724"/>
    <lineage>
        <taxon>Bacteria</taxon>
        <taxon>Pseudomonadati</taxon>
        <taxon>Spirochaetota</taxon>
        <taxon>Spirochaetia</taxon>
        <taxon>Spirochaetales</taxon>
        <taxon>Borreliaceae</taxon>
        <taxon>Borrelia</taxon>
    </lineage>
</organism>
<dbReference type="AlphaFoldDB" id="A0ABF7QZP8"/>
<gene>
    <name evidence="1" type="ORF">BT0_P15</name>
</gene>